<dbReference type="GO" id="GO:0016301">
    <property type="term" value="F:kinase activity"/>
    <property type="evidence" value="ECO:0007669"/>
    <property type="project" value="UniProtKB-KW"/>
</dbReference>
<feature type="region of interest" description="Disordered" evidence="1">
    <location>
        <begin position="1"/>
        <end position="24"/>
    </location>
</feature>
<feature type="compositionally biased region" description="Basic residues" evidence="1">
    <location>
        <begin position="700"/>
        <end position="709"/>
    </location>
</feature>
<proteinExistence type="predicted"/>
<dbReference type="PANTHER" id="PTHR46007:SF8">
    <property type="entry name" value="C2H2-TYPE DOMAIN-CONTAINING PROTEIN"/>
    <property type="match status" value="1"/>
</dbReference>
<dbReference type="InterPro" id="IPR051647">
    <property type="entry name" value="Mediator_comp_sub12"/>
</dbReference>
<name>A0ABM4GNV4_DROKI</name>
<organism evidence="2 3">
    <name type="scientific">Drosophila kikkawai</name>
    <name type="common">Fruit fly</name>
    <dbReference type="NCBI Taxonomy" id="30033"/>
    <lineage>
        <taxon>Eukaryota</taxon>
        <taxon>Metazoa</taxon>
        <taxon>Ecdysozoa</taxon>
        <taxon>Arthropoda</taxon>
        <taxon>Hexapoda</taxon>
        <taxon>Insecta</taxon>
        <taxon>Pterygota</taxon>
        <taxon>Neoptera</taxon>
        <taxon>Endopterygota</taxon>
        <taxon>Diptera</taxon>
        <taxon>Brachycera</taxon>
        <taxon>Muscomorpha</taxon>
        <taxon>Ephydroidea</taxon>
        <taxon>Drosophilidae</taxon>
        <taxon>Drosophila</taxon>
        <taxon>Sophophora</taxon>
    </lineage>
</organism>
<reference evidence="3" key="1">
    <citation type="submission" date="2025-08" db="UniProtKB">
        <authorList>
            <consortium name="RefSeq"/>
        </authorList>
    </citation>
    <scope>IDENTIFICATION</scope>
    <source>
        <strain evidence="3">14028-0561.14</strain>
        <tissue evidence="3">Whole fly</tissue>
    </source>
</reference>
<feature type="compositionally biased region" description="Basic and acidic residues" evidence="1">
    <location>
        <begin position="217"/>
        <end position="240"/>
    </location>
</feature>
<keyword evidence="2" id="KW-1185">Reference proteome</keyword>
<feature type="region of interest" description="Disordered" evidence="1">
    <location>
        <begin position="455"/>
        <end position="535"/>
    </location>
</feature>
<feature type="region of interest" description="Disordered" evidence="1">
    <location>
        <begin position="752"/>
        <end position="867"/>
    </location>
</feature>
<dbReference type="GeneID" id="108075974"/>
<feature type="compositionally biased region" description="Low complexity" evidence="1">
    <location>
        <begin position="285"/>
        <end position="317"/>
    </location>
</feature>
<feature type="compositionally biased region" description="Polar residues" evidence="1">
    <location>
        <begin position="455"/>
        <end position="465"/>
    </location>
</feature>
<accession>A0ABM4GNV4</accession>
<feature type="compositionally biased region" description="Polar residues" evidence="1">
    <location>
        <begin position="511"/>
        <end position="534"/>
    </location>
</feature>
<keyword evidence="3" id="KW-0418">Kinase</keyword>
<evidence type="ECO:0000256" key="1">
    <source>
        <dbReference type="SAM" id="MobiDB-lite"/>
    </source>
</evidence>
<dbReference type="RefSeq" id="XP_070144406.1">
    <property type="nucleotide sequence ID" value="XM_070288305.1"/>
</dbReference>
<feature type="compositionally biased region" description="Low complexity" evidence="1">
    <location>
        <begin position="241"/>
        <end position="254"/>
    </location>
</feature>
<feature type="compositionally biased region" description="Low complexity" evidence="1">
    <location>
        <begin position="487"/>
        <end position="500"/>
    </location>
</feature>
<sequence length="867" mass="96804">MSDAPPTYHHHDPPSSRRRQHRHLPSHHHHLQLYRSVTGLPWLCLLLLVISSMCTAVSVTSGTSGHNRRRSGLSGSSGGSGAGLTSLEDTGDKSVPDQLALAASRRGSDERSYPRRGSVIHSRTKEGPSKDYNYGHVELNLVRPEQESHPKLLLSTTTAASGQGSGASVHLEDSQSAAEYVANAIKLAYNQPPVQIHLKAASQVPITSSSSTQRSYMDQREREREREREQQLELEVRKELQQQQKQQQQQQQHQQHLHQRQHLQQQQQQQQQQLLLLSSSATASSSLGATSLGSSSLGSSSLGSSSLGASSLGSSSLNGSPPALAPAPVYEKEPVTRSYDIYEGSSSSSTEAEPLHRGHLPVQEEIERHYRPKYHSSASYNQYPYRNLEAEAEEKVRVSASTEIPKSEIMKQIEKSVIKYMKELEAEGKILSTPQEPVTPGPPPLPQASTVTKSYYKTQVGSSSSLEDKRYSSSTMRPKYTVSAVPQQQQQQQQAKQQQQIHHHQVYQGKVRSSSQKPALLTQQQHFQSETETAYQAPDLPVDELSPNVEFIYKIKTRAPLQTATVKTVSKPYTLPLKSAEHFDHGAALKNIEEFDLSHVVPTPERVERERDSSREDLERGKSPHKLYFNSEIYHDINSLPYKSKEAAAAAAALHEYQRHKLKATSGEHLHQDYKGYSGYFAEPEATEMENEDNYQHQQQQHHHHHHHAQQQQPYHHYHVVKKEPLEEHEHSHDHDSWLDTSGLRLANAHALAQAQGHHGHSQQHSSHSHIHAQHPVKHQSLDYDSYSPKFNNNPEGYGYQHTYKGGSRGVGQGQGQGVSVGVASPPGKRGKRGNGAHPRQEAIKKQLRASEVKDLEASLALRPPPK</sequence>
<evidence type="ECO:0000313" key="3">
    <source>
        <dbReference type="RefSeq" id="XP_070144406.1"/>
    </source>
</evidence>
<dbReference type="Proteomes" id="UP001652661">
    <property type="component" value="Chromosome X"/>
</dbReference>
<protein>
    <submittedName>
        <fullName evidence="3">Alpha-protein kinase 1</fullName>
    </submittedName>
</protein>
<feature type="region of interest" description="Disordered" evidence="1">
    <location>
        <begin position="59"/>
        <end position="133"/>
    </location>
</feature>
<keyword evidence="3" id="KW-0808">Transferase</keyword>
<evidence type="ECO:0000313" key="2">
    <source>
        <dbReference type="Proteomes" id="UP001652661"/>
    </source>
</evidence>
<gene>
    <name evidence="3" type="primary">LOC108075974</name>
</gene>
<feature type="region of interest" description="Disordered" evidence="1">
    <location>
        <begin position="603"/>
        <end position="623"/>
    </location>
</feature>
<feature type="compositionally biased region" description="Basic residues" evidence="1">
    <location>
        <begin position="758"/>
        <end position="778"/>
    </location>
</feature>
<feature type="region of interest" description="Disordered" evidence="1">
    <location>
        <begin position="285"/>
        <end position="331"/>
    </location>
</feature>
<feature type="compositionally biased region" description="Gly residues" evidence="1">
    <location>
        <begin position="807"/>
        <end position="819"/>
    </location>
</feature>
<feature type="compositionally biased region" description="Basic and acidic residues" evidence="1">
    <location>
        <begin position="605"/>
        <end position="622"/>
    </location>
</feature>
<feature type="compositionally biased region" description="Basic and acidic residues" evidence="1">
    <location>
        <begin position="839"/>
        <end position="857"/>
    </location>
</feature>
<feature type="region of interest" description="Disordered" evidence="1">
    <location>
        <begin position="202"/>
        <end position="266"/>
    </location>
</feature>
<feature type="compositionally biased region" description="Polar residues" evidence="1">
    <location>
        <begin position="204"/>
        <end position="216"/>
    </location>
</feature>
<dbReference type="PANTHER" id="PTHR46007">
    <property type="entry name" value="MEDIATOR OF RNA POLYMERASE II TRANSCRIPTION SUBUNIT 12"/>
    <property type="match status" value="1"/>
</dbReference>
<feature type="region of interest" description="Disordered" evidence="1">
    <location>
        <begin position="688"/>
        <end position="715"/>
    </location>
</feature>